<organism evidence="2 3">
    <name type="scientific">Arthroderma otae (strain ATCC MYA-4605 / CBS 113480)</name>
    <name type="common">Microsporum canis</name>
    <dbReference type="NCBI Taxonomy" id="554155"/>
    <lineage>
        <taxon>Eukaryota</taxon>
        <taxon>Fungi</taxon>
        <taxon>Dikarya</taxon>
        <taxon>Ascomycota</taxon>
        <taxon>Pezizomycotina</taxon>
        <taxon>Eurotiomycetes</taxon>
        <taxon>Eurotiomycetidae</taxon>
        <taxon>Onygenales</taxon>
        <taxon>Arthrodermataceae</taxon>
        <taxon>Microsporum</taxon>
    </lineage>
</organism>
<protein>
    <submittedName>
        <fullName evidence="2">Uncharacterized protein</fullName>
    </submittedName>
</protein>
<keyword evidence="3" id="KW-1185">Reference proteome</keyword>
<dbReference type="GeneID" id="9226448"/>
<sequence length="258" mass="28984">MPGTINWEPPASSVMILKKRKRDNDSGQDSNMVLSPPSQMTYPRAEAPSISSGCSRANLGSPTSKPRIRPLVSSLKKRRLDPKIIPSQPSQPLFFCSRTSQEEYTEENLQHARNHHSMTPTSDDYTMKNMSDAPRHNYGYHRPDDEHDRSSCQQTGPISNRATRGDSQILSPCHICHRRPTTRTALDAYADCEICGKRACYVCLRECDDVYCQERGSNIDRESHRTSLGRRICSSCAVEGILETGEEVVRCLVCVEHG</sequence>
<proteinExistence type="predicted"/>
<feature type="region of interest" description="Disordered" evidence="1">
    <location>
        <begin position="19"/>
        <end position="68"/>
    </location>
</feature>
<dbReference type="OMA" id="YADCEIC"/>
<name>C5FYX6_ARTOC</name>
<dbReference type="VEuPathDB" id="FungiDB:MCYG_07543"/>
<accession>C5FYX6</accession>
<evidence type="ECO:0000313" key="2">
    <source>
        <dbReference type="EMBL" id="EEQ34724.1"/>
    </source>
</evidence>
<dbReference type="HOGENOM" id="CLU_997388_0_0_1"/>
<feature type="compositionally biased region" description="Polar residues" evidence="1">
    <location>
        <begin position="27"/>
        <end position="41"/>
    </location>
</feature>
<dbReference type="RefSeq" id="XP_002843760.1">
    <property type="nucleotide sequence ID" value="XM_002843714.1"/>
</dbReference>
<feature type="region of interest" description="Disordered" evidence="1">
    <location>
        <begin position="136"/>
        <end position="165"/>
    </location>
</feature>
<dbReference type="EMBL" id="DS995707">
    <property type="protein sequence ID" value="EEQ34724.1"/>
    <property type="molecule type" value="Genomic_DNA"/>
</dbReference>
<evidence type="ECO:0000313" key="3">
    <source>
        <dbReference type="Proteomes" id="UP000002035"/>
    </source>
</evidence>
<feature type="compositionally biased region" description="Polar residues" evidence="1">
    <location>
        <begin position="49"/>
        <end position="64"/>
    </location>
</feature>
<gene>
    <name evidence="2" type="ORF">MCYG_07543</name>
</gene>
<dbReference type="eggNOG" id="ENOG502T2GE">
    <property type="taxonomic scope" value="Eukaryota"/>
</dbReference>
<evidence type="ECO:0000256" key="1">
    <source>
        <dbReference type="SAM" id="MobiDB-lite"/>
    </source>
</evidence>
<feature type="compositionally biased region" description="Polar residues" evidence="1">
    <location>
        <begin position="151"/>
        <end position="165"/>
    </location>
</feature>
<dbReference type="OrthoDB" id="5377226at2759"/>
<feature type="compositionally biased region" description="Basic and acidic residues" evidence="1">
    <location>
        <begin position="141"/>
        <end position="150"/>
    </location>
</feature>
<dbReference type="Proteomes" id="UP000002035">
    <property type="component" value="Unassembled WGS sequence"/>
</dbReference>
<dbReference type="AlphaFoldDB" id="C5FYX6"/>
<reference evidence="3" key="1">
    <citation type="journal article" date="2012" name="MBio">
        <title>Comparative genome analysis of Trichophyton rubrum and related dermatophytes reveals candidate genes involved in infection.</title>
        <authorList>
            <person name="Martinez D.A."/>
            <person name="Oliver B.G."/>
            <person name="Graeser Y."/>
            <person name="Goldberg J.M."/>
            <person name="Li W."/>
            <person name="Martinez-Rossi N.M."/>
            <person name="Monod M."/>
            <person name="Shelest E."/>
            <person name="Barton R.C."/>
            <person name="Birch E."/>
            <person name="Brakhage A.A."/>
            <person name="Chen Z."/>
            <person name="Gurr S.J."/>
            <person name="Heiman D."/>
            <person name="Heitman J."/>
            <person name="Kosti I."/>
            <person name="Rossi A."/>
            <person name="Saif S."/>
            <person name="Samalova M."/>
            <person name="Saunders C.W."/>
            <person name="Shea T."/>
            <person name="Summerbell R.C."/>
            <person name="Xu J."/>
            <person name="Young S."/>
            <person name="Zeng Q."/>
            <person name="Birren B.W."/>
            <person name="Cuomo C.A."/>
            <person name="White T.C."/>
        </authorList>
    </citation>
    <scope>NUCLEOTIDE SEQUENCE [LARGE SCALE GENOMIC DNA]</scope>
    <source>
        <strain evidence="3">ATCC MYA-4605 / CBS 113480</strain>
    </source>
</reference>